<evidence type="ECO:0000256" key="1">
    <source>
        <dbReference type="SAM" id="Phobius"/>
    </source>
</evidence>
<feature type="transmembrane region" description="Helical" evidence="1">
    <location>
        <begin position="6"/>
        <end position="28"/>
    </location>
</feature>
<dbReference type="RefSeq" id="WP_013015157.1">
    <property type="nucleotide sequence ID" value="NZ_JAIMAP010000020.1"/>
</dbReference>
<gene>
    <name evidence="2" type="ORF">ENS82_12070</name>
</gene>
<protein>
    <submittedName>
        <fullName evidence="2">Uncharacterized protein</fullName>
    </submittedName>
</protein>
<feature type="transmembrane region" description="Helical" evidence="1">
    <location>
        <begin position="35"/>
        <end position="52"/>
    </location>
</feature>
<reference evidence="2" key="1">
    <citation type="journal article" date="2020" name="mSystems">
        <title>Genome- and Community-Level Interaction Insights into Carbon Utilization and Element Cycling Functions of Hydrothermarchaeota in Hydrothermal Sediment.</title>
        <authorList>
            <person name="Zhou Z."/>
            <person name="Liu Y."/>
            <person name="Xu W."/>
            <person name="Pan J."/>
            <person name="Luo Z.H."/>
            <person name="Li M."/>
        </authorList>
    </citation>
    <scope>NUCLEOTIDE SEQUENCE [LARGE SCALE GENOMIC DNA]</scope>
    <source>
        <strain evidence="2">SpSt-524</strain>
    </source>
</reference>
<name>A0A7C3HYD1_MEIRU</name>
<dbReference type="AlphaFoldDB" id="A0A7C3HYD1"/>
<keyword evidence="1" id="KW-0812">Transmembrane</keyword>
<dbReference type="EMBL" id="DSWI01000028">
    <property type="protein sequence ID" value="HFG21423.1"/>
    <property type="molecule type" value="Genomic_DNA"/>
</dbReference>
<evidence type="ECO:0000313" key="2">
    <source>
        <dbReference type="EMBL" id="HFG21423.1"/>
    </source>
</evidence>
<keyword evidence="1" id="KW-1133">Transmembrane helix</keyword>
<organism evidence="2">
    <name type="scientific">Meiothermus ruber</name>
    <dbReference type="NCBI Taxonomy" id="277"/>
    <lineage>
        <taxon>Bacteria</taxon>
        <taxon>Thermotogati</taxon>
        <taxon>Deinococcota</taxon>
        <taxon>Deinococci</taxon>
        <taxon>Thermales</taxon>
        <taxon>Thermaceae</taxon>
        <taxon>Meiothermus</taxon>
    </lineage>
</organism>
<keyword evidence="1" id="KW-0472">Membrane</keyword>
<proteinExistence type="predicted"/>
<sequence length="80" mass="9099">MLTKALQTLGLLFWTGFLVYFTAYLFSLGYRVQNLAQWALIALMFLAWVAVWVGHGRWLGLLVGLQLGLVVLLYLLSLRP</sequence>
<accession>A0A7C3HYD1</accession>
<comment type="caution">
    <text evidence="2">The sequence shown here is derived from an EMBL/GenBank/DDBJ whole genome shotgun (WGS) entry which is preliminary data.</text>
</comment>
<feature type="transmembrane region" description="Helical" evidence="1">
    <location>
        <begin position="58"/>
        <end position="76"/>
    </location>
</feature>